<gene>
    <name evidence="1" type="ORF">C4886_14525</name>
</gene>
<evidence type="ECO:0000313" key="1">
    <source>
        <dbReference type="EMBL" id="RCH42368.1"/>
    </source>
</evidence>
<dbReference type="EMBL" id="PSQG01000023">
    <property type="protein sequence ID" value="RCH42368.1"/>
    <property type="molecule type" value="Genomic_DNA"/>
</dbReference>
<proteinExistence type="predicted"/>
<dbReference type="RefSeq" id="WP_059085753.1">
    <property type="nucleotide sequence ID" value="NZ_PSQG01000023.1"/>
</dbReference>
<sequence length="433" mass="48766">MSRKFKTYYVSSINGDDCKNGETPETAFGSLDRINNLELNPGDRVLLERGSVFENQYLHIKGKGTRSDRIEIGTYGEGTMPCIHSNGSGIWYQDYGTPLDSPSHVYKGEVSSALLLYDVEYILVHDLIITNSSPYTNIEEYAAPHKMDRTGIAVVAKNGGTLHDITIRDVWVHDVTGNVYNKHMNNGGIYMTALTPDNEEKTGVARYDGITVENCTVWRVSRWGIAVGYTYQHQKFSGVELDEETFRKYGHENIIIRNCYVSQAGGDAITPMYSLEPLTEHNIADSCAKEMNDSVYRYPEDRMGKVAAAIWPWKCKNARFCYNEVTDTRLNQDGMAYDADSGDGTLYEYNSSRSNEGGCIMFCMEEAVHNIFRKNISYDDLGGIISPACNPDALVTENEFYMRREVPLIRESMQDGTVTLKNNKITIIKEDGK</sequence>
<protein>
    <submittedName>
        <fullName evidence="1">Polyhydroxyalkanoate depolymerase</fullName>
    </submittedName>
</protein>
<dbReference type="SUPFAM" id="SSF51126">
    <property type="entry name" value="Pectin lyase-like"/>
    <property type="match status" value="1"/>
</dbReference>
<reference evidence="1 2" key="1">
    <citation type="submission" date="2018-02" db="EMBL/GenBank/DDBJ databases">
        <title>Complete genome sequencing of Faecalibacterium prausnitzii strains isolated from the human gut.</title>
        <authorList>
            <person name="Fitzgerald B.C."/>
            <person name="Shkoporov A.N."/>
            <person name="Ross P.R."/>
            <person name="Hill C."/>
        </authorList>
    </citation>
    <scope>NUCLEOTIDE SEQUENCE [LARGE SCALE GENOMIC DNA]</scope>
    <source>
        <strain evidence="1 2">APC942/31-1</strain>
    </source>
</reference>
<dbReference type="InterPro" id="IPR012334">
    <property type="entry name" value="Pectin_lyas_fold"/>
</dbReference>
<name>A0A367FVS1_9FIRM</name>
<dbReference type="InterPro" id="IPR006626">
    <property type="entry name" value="PbH1"/>
</dbReference>
<dbReference type="SMART" id="SM00710">
    <property type="entry name" value="PbH1"/>
    <property type="match status" value="4"/>
</dbReference>
<organism evidence="1 2">
    <name type="scientific">Blautia obeum</name>
    <dbReference type="NCBI Taxonomy" id="40520"/>
    <lineage>
        <taxon>Bacteria</taxon>
        <taxon>Bacillati</taxon>
        <taxon>Bacillota</taxon>
        <taxon>Clostridia</taxon>
        <taxon>Lachnospirales</taxon>
        <taxon>Lachnospiraceae</taxon>
        <taxon>Blautia</taxon>
    </lineage>
</organism>
<dbReference type="InterPro" id="IPR011050">
    <property type="entry name" value="Pectin_lyase_fold/virulence"/>
</dbReference>
<dbReference type="Proteomes" id="UP000253208">
    <property type="component" value="Unassembled WGS sequence"/>
</dbReference>
<comment type="caution">
    <text evidence="1">The sequence shown here is derived from an EMBL/GenBank/DDBJ whole genome shotgun (WGS) entry which is preliminary data.</text>
</comment>
<dbReference type="AlphaFoldDB" id="A0A367FVS1"/>
<accession>A0A367FVS1</accession>
<dbReference type="Gene3D" id="2.160.20.10">
    <property type="entry name" value="Single-stranded right-handed beta-helix, Pectin lyase-like"/>
    <property type="match status" value="1"/>
</dbReference>
<evidence type="ECO:0000313" key="2">
    <source>
        <dbReference type="Proteomes" id="UP000253208"/>
    </source>
</evidence>